<dbReference type="EMBL" id="CP019952">
    <property type="protein sequence ID" value="AQW68386.1"/>
    <property type="molecule type" value="Genomic_DNA"/>
</dbReference>
<protein>
    <submittedName>
        <fullName evidence="1">Uncharacterized protein</fullName>
    </submittedName>
</protein>
<evidence type="ECO:0000313" key="1">
    <source>
        <dbReference type="EMBL" id="AQW68386.1"/>
    </source>
</evidence>
<dbReference type="Proteomes" id="UP000191010">
    <property type="component" value="Chromosome"/>
</dbReference>
<gene>
    <name evidence="1" type="ORF">B2J77_09245</name>
</gene>
<keyword evidence="2" id="KW-1185">Reference proteome</keyword>
<evidence type="ECO:0000313" key="2">
    <source>
        <dbReference type="Proteomes" id="UP000191010"/>
    </source>
</evidence>
<organism evidence="1 2">
    <name type="scientific">Pseudomonas parafulva</name>
    <dbReference type="NCBI Taxonomy" id="157782"/>
    <lineage>
        <taxon>Bacteria</taxon>
        <taxon>Pseudomonadati</taxon>
        <taxon>Pseudomonadota</taxon>
        <taxon>Gammaproteobacteria</taxon>
        <taxon>Pseudomonadales</taxon>
        <taxon>Pseudomonadaceae</taxon>
        <taxon>Pseudomonas</taxon>
    </lineage>
</organism>
<proteinExistence type="predicted"/>
<accession>A0ABM6J202</accession>
<reference evidence="1 2" key="1">
    <citation type="submission" date="2017-02" db="EMBL/GenBank/DDBJ databases">
        <authorList>
            <person name="Guo L."/>
        </authorList>
    </citation>
    <scope>NUCLEOTIDE SEQUENCE [LARGE SCALE GENOMIC DNA]</scope>
    <source>
        <strain evidence="1 2">PRS09-11288</strain>
    </source>
</reference>
<name>A0ABM6J202_9PSED</name>
<sequence length="93" mass="10372">MHCDFTNLKQALQDPADGPYALDRMRGLLVQVLKSDWPSEAYPVTDLLLPWSGKISDGARGEIAWLIERLERDPSYGRSGLAKVVALMQTISQ</sequence>